<dbReference type="KEGG" id="tpf:TPHA_0A05680"/>
<dbReference type="OMA" id="EMLMCSG"/>
<name>G8BP14_TETPH</name>
<reference evidence="1 2" key="1">
    <citation type="journal article" date="2011" name="Proc. Natl. Acad. Sci. U.S.A.">
        <title>Evolutionary erosion of yeast sex chromosomes by mating-type switching accidents.</title>
        <authorList>
            <person name="Gordon J.L."/>
            <person name="Armisen D."/>
            <person name="Proux-Wera E."/>
            <person name="Oheigeartaigh S.S."/>
            <person name="Byrne K.P."/>
            <person name="Wolfe K.H."/>
        </authorList>
    </citation>
    <scope>NUCLEOTIDE SEQUENCE [LARGE SCALE GENOMIC DNA]</scope>
    <source>
        <strain evidence="2">ATCC 24235 / CBS 4417 / NBRC 1672 / NRRL Y-8282 / UCD 70-5</strain>
    </source>
</reference>
<dbReference type="AlphaFoldDB" id="G8BP14"/>
<dbReference type="STRING" id="1071381.G8BP14"/>
<keyword evidence="2" id="KW-1185">Reference proteome</keyword>
<dbReference type="GO" id="GO:0030015">
    <property type="term" value="C:CCR4-NOT core complex"/>
    <property type="evidence" value="ECO:0007669"/>
    <property type="project" value="EnsemblFungi"/>
</dbReference>
<sequence>MVVTLKDILPKYRPSVYNLKNLLRNNELVLDMLADVNERNVLASEVVMMTLLCSKSGSSMLEYYMSNIDTIDDYKTSENSIYKKNTALALRWENNDVLLIKFLTILLSNRKTLIKFTTGKDDTLSKNMAFAQDLRFLFNKHYDETSYLPAAIVKSEQFDYLEAYCSIIWPKIKNILLESLNIDKQFQDVTNSFFHKIIKLYKREYLVSAEFLTLINVLTNSVLFSYIVMLSEGYISSNYDGLLYKSPPTYNVKQRENMMNSFGEFQSSAMLTNDENNSIDLMKLTERRQNILYKVLIFSKLKQIEPESFQLMSLLFNRICALVDPLTQPIPNDEHVISLDLLYKIFLAMMLPHVQVLIERESSYDWRYEISNNLQKILFYAFLNLNCYDMEKLNKVDETKHWKEQLHLWLPHGLNPQNLELLYMICIFCVYAIFKLYEDKPLHFNPFLPTLLSTWKKLTYVMLYGLQVDRFEEENESFNTPIMVRATIRGASALRSVVASILNNQMDGKKHDFQHEPLNTFMSPHGRKLCTGALYADLKSYTASMLACGMEFKDITELLSYLQPGDCFDEDVKYMFEYEYDDYNEPEEDESDEDGERNNSEENIKFNFNRRRCRCVFSDDDVLEHGDFNDANSEYSNSEENSNDVDNFVLPNDGIDKPKNGVEFDFDGKDWRAVPRHLNMFYSFDYIFIENPLEVLIRSLISEASASALSKKKSHLLLRNIASVIKINQDSRILGSKRSPNGTDSSKSQNGLSTGDLIKLITAGDTFENILKFNRELGCFLMDELLMILGYRRVLLWFLTHLTLSHTIIYYIFELLMHHRGQVSDTEREQSELSYTFSRQGELRLSDLEREMLLQEFFTNATMFFSSKSVLFASDTGDNNEINTDVDGEEGLYSLYAVGLMRVTCIMIISLFDNADFDLSSSESIFELQTLLMGWINIIPEAKLLFFKLKESVKSFNGIDNPELKSIEESSTTTKKTTIDENSEQYRFNKKLLKTFPKSFSGDDGDILLKTFKDFLRNYSFDSEPPYIGRKVIYESDEILQLTDIEKPISLHKFLSGEQLYDVDIQFDYGDKEA</sequence>
<gene>
    <name evidence="1" type="primary">TPHA0A05680</name>
    <name evidence="1" type="ordered locus">TPHA_0A05680</name>
</gene>
<proteinExistence type="predicted"/>
<evidence type="ECO:0000313" key="1">
    <source>
        <dbReference type="EMBL" id="CCE61642.1"/>
    </source>
</evidence>
<dbReference type="GO" id="GO:0032968">
    <property type="term" value="P:positive regulation of transcription elongation by RNA polymerase II"/>
    <property type="evidence" value="ECO:0007669"/>
    <property type="project" value="EnsemblFungi"/>
</dbReference>
<dbReference type="EMBL" id="HE612856">
    <property type="protein sequence ID" value="CCE61642.1"/>
    <property type="molecule type" value="Genomic_DNA"/>
</dbReference>
<organism evidence="1 2">
    <name type="scientific">Tetrapisispora phaffii (strain ATCC 24235 / CBS 4417 / NBRC 1672 / NRRL Y-8282 / UCD 70-5)</name>
    <name type="common">Yeast</name>
    <name type="synonym">Fabospora phaffii</name>
    <dbReference type="NCBI Taxonomy" id="1071381"/>
    <lineage>
        <taxon>Eukaryota</taxon>
        <taxon>Fungi</taxon>
        <taxon>Dikarya</taxon>
        <taxon>Ascomycota</taxon>
        <taxon>Saccharomycotina</taxon>
        <taxon>Saccharomycetes</taxon>
        <taxon>Saccharomycetales</taxon>
        <taxon>Saccharomycetaceae</taxon>
        <taxon>Tetrapisispora</taxon>
    </lineage>
</organism>
<dbReference type="HOGENOM" id="CLU_280757_0_0_1"/>
<dbReference type="GeneID" id="11532744"/>
<protein>
    <submittedName>
        <fullName evidence="1">Uncharacterized protein</fullName>
    </submittedName>
</protein>
<accession>G8BP14</accession>
<dbReference type="eggNOG" id="ENOG502QT7N">
    <property type="taxonomic scope" value="Eukaryota"/>
</dbReference>
<evidence type="ECO:0000313" key="2">
    <source>
        <dbReference type="Proteomes" id="UP000005666"/>
    </source>
</evidence>
<dbReference type="OrthoDB" id="3980110at2759"/>
<dbReference type="Proteomes" id="UP000005666">
    <property type="component" value="Chromosome 1"/>
</dbReference>
<dbReference type="RefSeq" id="XP_003684076.1">
    <property type="nucleotide sequence ID" value="XM_003684028.1"/>
</dbReference>